<reference evidence="5" key="1">
    <citation type="journal article" date="2023" name="Mol. Phylogenet. Evol.">
        <title>Genome-scale phylogeny and comparative genomics of the fungal order Sordariales.</title>
        <authorList>
            <person name="Hensen N."/>
            <person name="Bonometti L."/>
            <person name="Westerberg I."/>
            <person name="Brannstrom I.O."/>
            <person name="Guillou S."/>
            <person name="Cros-Aarteil S."/>
            <person name="Calhoun S."/>
            <person name="Haridas S."/>
            <person name="Kuo A."/>
            <person name="Mondo S."/>
            <person name="Pangilinan J."/>
            <person name="Riley R."/>
            <person name="LaButti K."/>
            <person name="Andreopoulos B."/>
            <person name="Lipzen A."/>
            <person name="Chen C."/>
            <person name="Yan M."/>
            <person name="Daum C."/>
            <person name="Ng V."/>
            <person name="Clum A."/>
            <person name="Steindorff A."/>
            <person name="Ohm R.A."/>
            <person name="Martin F."/>
            <person name="Silar P."/>
            <person name="Natvig D.O."/>
            <person name="Lalanne C."/>
            <person name="Gautier V."/>
            <person name="Ament-Velasquez S.L."/>
            <person name="Kruys A."/>
            <person name="Hutchinson M.I."/>
            <person name="Powell A.J."/>
            <person name="Barry K."/>
            <person name="Miller A.N."/>
            <person name="Grigoriev I.V."/>
            <person name="Debuchy R."/>
            <person name="Gladieux P."/>
            <person name="Hiltunen Thoren M."/>
            <person name="Johannesson H."/>
        </authorList>
    </citation>
    <scope>NUCLEOTIDE SEQUENCE [LARGE SCALE GENOMIC DNA]</scope>
    <source>
        <strain evidence="5">CBS 284.82</strain>
    </source>
</reference>
<dbReference type="GO" id="GO:0005737">
    <property type="term" value="C:cytoplasm"/>
    <property type="evidence" value="ECO:0007669"/>
    <property type="project" value="TreeGrafter"/>
</dbReference>
<dbReference type="GO" id="GO:0017108">
    <property type="term" value="F:5'-flap endonuclease activity"/>
    <property type="evidence" value="ECO:0007669"/>
    <property type="project" value="UniProtKB-UniRule"/>
</dbReference>
<evidence type="ECO:0000256" key="2">
    <source>
        <dbReference type="SAM" id="MobiDB-lite"/>
    </source>
</evidence>
<keyword evidence="5" id="KW-1185">Reference proteome</keyword>
<feature type="non-terminal residue" evidence="4">
    <location>
        <position position="1"/>
    </location>
</feature>
<dbReference type="PANTHER" id="PTHR10887">
    <property type="entry name" value="DNA2/NAM7 HELICASE FAMILY"/>
    <property type="match status" value="1"/>
</dbReference>
<keyword evidence="1" id="KW-0238">DNA-binding</keyword>
<dbReference type="EC" id="3.6.4.12" evidence="1"/>
<keyword evidence="1" id="KW-0378">Hydrolase</keyword>
<keyword evidence="1" id="KW-0408">Iron</keyword>
<dbReference type="InterPro" id="IPR047187">
    <property type="entry name" value="SF1_C_Upf1"/>
</dbReference>
<keyword evidence="1" id="KW-0539">Nucleus</keyword>
<proteinExistence type="inferred from homology"/>
<dbReference type="AlphaFoldDB" id="A0AAN6P4V0"/>
<dbReference type="Gene3D" id="3.40.50.300">
    <property type="entry name" value="P-loop containing nucleotide triphosphate hydrolases"/>
    <property type="match status" value="1"/>
</dbReference>
<keyword evidence="1" id="KW-0227">DNA damage</keyword>
<evidence type="ECO:0000256" key="1">
    <source>
        <dbReference type="RuleBase" id="RU367041"/>
    </source>
</evidence>
<comment type="function">
    <text evidence="1">Key enzyme involved in DNA replication and DNA repair. Involved in Okazaki fragments processing by cleaving long flaps that escape FEN1: flaps that are longer than 27 nucleotides are coated by replication protein A complex (RPA), leading to recruit DNA2 which cleaves the flap until it is too short to bind RPA and becomes a substrate for FEN1. Also involved in 5'-end resection of DNA during double-strand break (DSB) repair by mediating the cleavage of 5'-ssDNA.</text>
</comment>
<evidence type="ECO:0000259" key="3">
    <source>
        <dbReference type="Pfam" id="PF13087"/>
    </source>
</evidence>
<dbReference type="EC" id="3.1.-.-" evidence="1"/>
<keyword evidence="1" id="KW-0234">DNA repair</keyword>
<comment type="caution">
    <text evidence="4">The sequence shown here is derived from an EMBL/GenBank/DDBJ whole genome shotgun (WGS) entry which is preliminary data.</text>
</comment>
<dbReference type="InterPro" id="IPR041679">
    <property type="entry name" value="DNA2/NAM7-like_C"/>
</dbReference>
<protein>
    <recommendedName>
        <fullName evidence="1">DNA replication ATP-dependent helicase/nuclease</fullName>
        <ecNumber evidence="1">3.1.-.-</ecNumber>
        <ecNumber evidence="1">3.6.4.12</ecNumber>
    </recommendedName>
</protein>
<dbReference type="GO" id="GO:0046872">
    <property type="term" value="F:metal ion binding"/>
    <property type="evidence" value="ECO:0007669"/>
    <property type="project" value="UniProtKB-UniRule"/>
</dbReference>
<evidence type="ECO:0000313" key="4">
    <source>
        <dbReference type="EMBL" id="KAK4031630.1"/>
    </source>
</evidence>
<dbReference type="GO" id="GO:0006281">
    <property type="term" value="P:DNA repair"/>
    <property type="evidence" value="ECO:0007669"/>
    <property type="project" value="UniProtKB-KW"/>
</dbReference>
<dbReference type="GO" id="GO:0051539">
    <property type="term" value="F:4 iron, 4 sulfur cluster binding"/>
    <property type="evidence" value="ECO:0007669"/>
    <property type="project" value="UniProtKB-UniRule"/>
</dbReference>
<keyword evidence="1" id="KW-0004">4Fe-4S</keyword>
<keyword evidence="1" id="KW-0347">Helicase</keyword>
<accession>A0AAN6P4V0</accession>
<dbReference type="Proteomes" id="UP001303115">
    <property type="component" value="Unassembled WGS sequence"/>
</dbReference>
<keyword evidence="1" id="KW-0479">Metal-binding</keyword>
<dbReference type="GO" id="GO:0005694">
    <property type="term" value="C:chromosome"/>
    <property type="evidence" value="ECO:0007669"/>
    <property type="project" value="UniProtKB-SubCell"/>
</dbReference>
<dbReference type="GO" id="GO:0003677">
    <property type="term" value="F:DNA binding"/>
    <property type="evidence" value="ECO:0007669"/>
    <property type="project" value="UniProtKB-UniRule"/>
</dbReference>
<sequence length="228" mass="24005">VTHYRSQLALLKHVLRSGAAATSSTSSGAADVEMHTADRFQGRDKEVVILSLVRSNEQCAIGELLKDWRRINVAFTRAKTKLLVVGSRGTLGGCGEGEMLARFVRLMEEREWVYDLGVGALDGHRWEEVGGGSVGTTQAGVGVSGGGGGSAVADGSLSVAKGPRKGLLFPPASANGASAVKGKENQPFGGKSQRTVEPKKAARIGERAMLRGKPVLRDILNDMMDGGY</sequence>
<dbReference type="CDD" id="cd18808">
    <property type="entry name" value="SF1_C_Upf1"/>
    <property type="match status" value="1"/>
</dbReference>
<keyword evidence="1" id="KW-0540">Nuclease</keyword>
<dbReference type="SUPFAM" id="SSF52540">
    <property type="entry name" value="P-loop containing nucleoside triphosphate hydrolases"/>
    <property type="match status" value="1"/>
</dbReference>
<dbReference type="GO" id="GO:0033567">
    <property type="term" value="P:DNA replication, Okazaki fragment processing"/>
    <property type="evidence" value="ECO:0007669"/>
    <property type="project" value="UniProtKB-UniRule"/>
</dbReference>
<keyword evidence="1" id="KW-0511">Multifunctional enzyme</keyword>
<keyword evidence="1" id="KW-0411">Iron-sulfur</keyword>
<feature type="domain" description="DNA2/NAM7 helicase-like C-terminal" evidence="3">
    <location>
        <begin position="1"/>
        <end position="88"/>
    </location>
</feature>
<dbReference type="EMBL" id="MU854744">
    <property type="protein sequence ID" value="KAK4031630.1"/>
    <property type="molecule type" value="Genomic_DNA"/>
</dbReference>
<keyword evidence="1" id="KW-0158">Chromosome</keyword>
<name>A0AAN6P4V0_9PEZI</name>
<keyword evidence="1" id="KW-0067">ATP-binding</keyword>
<feature type="region of interest" description="Disordered" evidence="2">
    <location>
        <begin position="171"/>
        <end position="194"/>
    </location>
</feature>
<keyword evidence="1" id="KW-0547">Nucleotide-binding</keyword>
<dbReference type="PANTHER" id="PTHR10887:SF433">
    <property type="entry name" value="DNA REPLICATION ATP-DEPENDENT HELICASE_NUCLEASE DNA2"/>
    <property type="match status" value="1"/>
</dbReference>
<evidence type="ECO:0000313" key="5">
    <source>
        <dbReference type="Proteomes" id="UP001303115"/>
    </source>
</evidence>
<gene>
    <name evidence="4" type="ORF">C8A01DRAFT_21188</name>
</gene>
<dbReference type="InterPro" id="IPR027417">
    <property type="entry name" value="P-loop_NTPase"/>
</dbReference>
<organism evidence="4 5">
    <name type="scientific">Parachaetomium inaequale</name>
    <dbReference type="NCBI Taxonomy" id="2588326"/>
    <lineage>
        <taxon>Eukaryota</taxon>
        <taxon>Fungi</taxon>
        <taxon>Dikarya</taxon>
        <taxon>Ascomycota</taxon>
        <taxon>Pezizomycotina</taxon>
        <taxon>Sordariomycetes</taxon>
        <taxon>Sordariomycetidae</taxon>
        <taxon>Sordariales</taxon>
        <taxon>Chaetomiaceae</taxon>
        <taxon>Parachaetomium</taxon>
    </lineage>
</organism>
<dbReference type="InterPro" id="IPR045055">
    <property type="entry name" value="DNA2/NAM7-like"/>
</dbReference>
<dbReference type="Pfam" id="PF13087">
    <property type="entry name" value="AAA_12"/>
    <property type="match status" value="1"/>
</dbReference>
<dbReference type="GO" id="GO:0005524">
    <property type="term" value="F:ATP binding"/>
    <property type="evidence" value="ECO:0007669"/>
    <property type="project" value="UniProtKB-UniRule"/>
</dbReference>
<comment type="subcellular location">
    <subcellularLocation>
        <location evidence="1">Nucleus</location>
    </subcellularLocation>
    <subcellularLocation>
        <location evidence="1">Chromosome</location>
    </subcellularLocation>
</comment>
<dbReference type="GO" id="GO:0017116">
    <property type="term" value="F:single-stranded DNA helicase activity"/>
    <property type="evidence" value="ECO:0007669"/>
    <property type="project" value="UniProtKB-UniRule"/>
</dbReference>
<dbReference type="GO" id="GO:0071932">
    <property type="term" value="P:replication fork reversal"/>
    <property type="evidence" value="ECO:0007669"/>
    <property type="project" value="TreeGrafter"/>
</dbReference>
<dbReference type="GO" id="GO:0005634">
    <property type="term" value="C:nucleus"/>
    <property type="evidence" value="ECO:0007669"/>
    <property type="project" value="UniProtKB-SubCell"/>
</dbReference>
<keyword evidence="1" id="KW-0235">DNA replication</keyword>
<comment type="similarity">
    <text evidence="1">Belongs to the DNA2/NAM7 helicase family.</text>
</comment>
<comment type="catalytic activity">
    <reaction evidence="1">
        <text>ATP + H2O = ADP + phosphate + H(+)</text>
        <dbReference type="Rhea" id="RHEA:13065"/>
        <dbReference type="ChEBI" id="CHEBI:15377"/>
        <dbReference type="ChEBI" id="CHEBI:15378"/>
        <dbReference type="ChEBI" id="CHEBI:30616"/>
        <dbReference type="ChEBI" id="CHEBI:43474"/>
        <dbReference type="ChEBI" id="CHEBI:456216"/>
        <dbReference type="EC" id="3.6.4.12"/>
    </reaction>
</comment>